<organism evidence="1 2">
    <name type="scientific">Lithospermum erythrorhizon</name>
    <name type="common">Purple gromwell</name>
    <name type="synonym">Lithospermum officinale var. erythrorhizon</name>
    <dbReference type="NCBI Taxonomy" id="34254"/>
    <lineage>
        <taxon>Eukaryota</taxon>
        <taxon>Viridiplantae</taxon>
        <taxon>Streptophyta</taxon>
        <taxon>Embryophyta</taxon>
        <taxon>Tracheophyta</taxon>
        <taxon>Spermatophyta</taxon>
        <taxon>Magnoliopsida</taxon>
        <taxon>eudicotyledons</taxon>
        <taxon>Gunneridae</taxon>
        <taxon>Pentapetalae</taxon>
        <taxon>asterids</taxon>
        <taxon>lamiids</taxon>
        <taxon>Boraginales</taxon>
        <taxon>Boraginaceae</taxon>
        <taxon>Boraginoideae</taxon>
        <taxon>Lithospermeae</taxon>
        <taxon>Lithospermum</taxon>
    </lineage>
</organism>
<dbReference type="EMBL" id="BAABME010005043">
    <property type="protein sequence ID" value="GAA0164438.1"/>
    <property type="molecule type" value="Genomic_DNA"/>
</dbReference>
<protein>
    <submittedName>
        <fullName evidence="1">RNA splicing factor</fullName>
    </submittedName>
</protein>
<reference evidence="1 2" key="1">
    <citation type="submission" date="2024-01" db="EMBL/GenBank/DDBJ databases">
        <title>The complete chloroplast genome sequence of Lithospermum erythrorhizon: insights into the phylogenetic relationship among Boraginaceae species and the maternal lineages of purple gromwells.</title>
        <authorList>
            <person name="Okada T."/>
            <person name="Watanabe K."/>
        </authorList>
    </citation>
    <scope>NUCLEOTIDE SEQUENCE [LARGE SCALE GENOMIC DNA]</scope>
</reference>
<sequence>MLLTTSLACIESRTGEDACCAYITFRDAYSLETAVLLSGAVIADQSVCICRWGTYLDDFNPWNVHSGAENDAYTSTHDSHMNQFVSTPGEAITVAQDVVKTMIAKGYELSRDALTKAKAFDESNHVSASAAAKVAEVSHRIGLTDKVYYGISAVKSVDERYHVSEVTKTAAVYTGRTAATAAKAVVNSSYFASGALWVSGVLDRASKYAADLANKNSKT</sequence>
<dbReference type="Proteomes" id="UP001454036">
    <property type="component" value="Unassembled WGS sequence"/>
</dbReference>
<accession>A0AAV3QL89</accession>
<keyword evidence="2" id="KW-1185">Reference proteome</keyword>
<dbReference type="AlphaFoldDB" id="A0AAV3QL89"/>
<gene>
    <name evidence="1" type="ORF">LIER_20077</name>
</gene>
<evidence type="ECO:0000313" key="2">
    <source>
        <dbReference type="Proteomes" id="UP001454036"/>
    </source>
</evidence>
<name>A0AAV3QL89_LITER</name>
<comment type="caution">
    <text evidence="1">The sequence shown here is derived from an EMBL/GenBank/DDBJ whole genome shotgun (WGS) entry which is preliminary data.</text>
</comment>
<dbReference type="PANTHER" id="PTHR32343">
    <property type="entry name" value="SERINE/ARGININE-RICH SPLICING FACTOR"/>
    <property type="match status" value="1"/>
</dbReference>
<dbReference type="PANTHER" id="PTHR32343:SF16">
    <property type="entry name" value="RNA-BINDING (RRM_RBD_RNP MOTIFS) FAMILY PROTEIN"/>
    <property type="match status" value="1"/>
</dbReference>
<evidence type="ECO:0000313" key="1">
    <source>
        <dbReference type="EMBL" id="GAA0164438.1"/>
    </source>
</evidence>
<proteinExistence type="predicted"/>